<reference evidence="7 8" key="1">
    <citation type="submission" date="2020-07" db="EMBL/GenBank/DDBJ databases">
        <title>Sequencing the genomes of 1000 actinobacteria strains.</title>
        <authorList>
            <person name="Klenk H.-P."/>
        </authorList>
    </citation>
    <scope>NUCLEOTIDE SEQUENCE [LARGE SCALE GENOMIC DNA]</scope>
    <source>
        <strain evidence="7 8">DSM 19087</strain>
    </source>
</reference>
<dbReference type="SMART" id="SM01110">
    <property type="entry name" value="Cutinase"/>
    <property type="match status" value="1"/>
</dbReference>
<protein>
    <submittedName>
        <fullName evidence="6 7">Cutinase</fullName>
        <ecNumber evidence="7">3.1.1.74</ecNumber>
    </submittedName>
</protein>
<comment type="caution">
    <text evidence="6">The sequence shown here is derived from an EMBL/GenBank/DDBJ whole genome shotgun (WGS) entry which is preliminary data.</text>
</comment>
<evidence type="ECO:0000313" key="9">
    <source>
        <dbReference type="Proteomes" id="UP000659061"/>
    </source>
</evidence>
<dbReference type="SUPFAM" id="SSF53474">
    <property type="entry name" value="alpha/beta-Hydrolases"/>
    <property type="match status" value="1"/>
</dbReference>
<dbReference type="Proteomes" id="UP000659061">
    <property type="component" value="Unassembled WGS sequence"/>
</dbReference>
<keyword evidence="2" id="KW-0719">Serine esterase</keyword>
<organism evidence="6 9">
    <name type="scientific">Aeromicrobium tamlense</name>
    <dbReference type="NCBI Taxonomy" id="375541"/>
    <lineage>
        <taxon>Bacteria</taxon>
        <taxon>Bacillati</taxon>
        <taxon>Actinomycetota</taxon>
        <taxon>Actinomycetes</taxon>
        <taxon>Propionibacteriales</taxon>
        <taxon>Nocardioidaceae</taxon>
        <taxon>Aeromicrobium</taxon>
    </lineage>
</organism>
<dbReference type="AlphaFoldDB" id="A0A8I0FXM8"/>
<keyword evidence="3 7" id="KW-0378">Hydrolase</keyword>
<reference evidence="6" key="2">
    <citation type="submission" date="2020-09" db="EMBL/GenBank/DDBJ databases">
        <title>Novel species in genus Aeromicrobium.</title>
        <authorList>
            <person name="Zhang G."/>
        </authorList>
    </citation>
    <scope>NUCLEOTIDE SEQUENCE</scope>
    <source>
        <strain evidence="6">SSW1-57</strain>
    </source>
</reference>
<evidence type="ECO:0000256" key="5">
    <source>
        <dbReference type="SAM" id="SignalP"/>
    </source>
</evidence>
<evidence type="ECO:0000256" key="4">
    <source>
        <dbReference type="ARBA" id="ARBA00023157"/>
    </source>
</evidence>
<dbReference type="Gene3D" id="3.40.50.1820">
    <property type="entry name" value="alpha/beta hydrolase"/>
    <property type="match status" value="1"/>
</dbReference>
<dbReference type="PANTHER" id="PTHR33630:SF9">
    <property type="entry name" value="CUTINASE 4"/>
    <property type="match status" value="1"/>
</dbReference>
<evidence type="ECO:0000313" key="7">
    <source>
        <dbReference type="EMBL" id="NYI39541.1"/>
    </source>
</evidence>
<sequence length="269" mass="27504">MTTSRTLRGGAIAGAAAVLGLTMLAAPPSQAAASSSLCSNVITVVVRGSDEAAGTTNTATTNTALYAYRTGMGRPGPVAGDLQTVSKKTVYISGLKYAAAIGWVGLAYNNSRHGGVVALQKSLNYLATQCPNSKTALIGFSQGAHVIGDALSASSGVRPNATARGKIAAVVLYGDPMYNPTEPFVATKGLTKFGMLGTRATGDLKAFEGRLKSYCYSGDPACQGSTKRGGQNLTALNNNPTGLTIHRSYFTARSTPRVGGVNFIAGKTG</sequence>
<evidence type="ECO:0000313" key="6">
    <source>
        <dbReference type="EMBL" id="MBD1269802.1"/>
    </source>
</evidence>
<dbReference type="InterPro" id="IPR029058">
    <property type="entry name" value="AB_hydrolase_fold"/>
</dbReference>
<dbReference type="GO" id="GO:0050525">
    <property type="term" value="F:cutinase activity"/>
    <property type="evidence" value="ECO:0007669"/>
    <property type="project" value="UniProtKB-EC"/>
</dbReference>
<dbReference type="Pfam" id="PF01083">
    <property type="entry name" value="Cutinase"/>
    <property type="match status" value="1"/>
</dbReference>
<dbReference type="EMBL" id="JACBZN010000001">
    <property type="protein sequence ID" value="NYI39541.1"/>
    <property type="molecule type" value="Genomic_DNA"/>
</dbReference>
<keyword evidence="5" id="KW-0732">Signal</keyword>
<dbReference type="InterPro" id="IPR000675">
    <property type="entry name" value="Cutinase/axe"/>
</dbReference>
<feature type="chain" id="PRO_5034559536" evidence="5">
    <location>
        <begin position="32"/>
        <end position="269"/>
    </location>
</feature>
<dbReference type="Proteomes" id="UP000587211">
    <property type="component" value="Unassembled WGS sequence"/>
</dbReference>
<dbReference type="PANTHER" id="PTHR33630">
    <property type="entry name" value="CUTINASE RV1984C-RELATED-RELATED"/>
    <property type="match status" value="1"/>
</dbReference>
<accession>A0A8I0FXM8</accession>
<keyword evidence="4" id="KW-1015">Disulfide bond</keyword>
<gene>
    <name evidence="7" type="ORF">BJ975_002916</name>
    <name evidence="6" type="ORF">IDH50_06155</name>
</gene>
<evidence type="ECO:0000256" key="2">
    <source>
        <dbReference type="ARBA" id="ARBA00022487"/>
    </source>
</evidence>
<proteinExistence type="inferred from homology"/>
<keyword evidence="8" id="KW-1185">Reference proteome</keyword>
<evidence type="ECO:0000313" key="8">
    <source>
        <dbReference type="Proteomes" id="UP000587211"/>
    </source>
</evidence>
<comment type="similarity">
    <text evidence="1">Belongs to the cutinase family.</text>
</comment>
<evidence type="ECO:0000256" key="3">
    <source>
        <dbReference type="ARBA" id="ARBA00022801"/>
    </source>
</evidence>
<evidence type="ECO:0000256" key="1">
    <source>
        <dbReference type="ARBA" id="ARBA00007534"/>
    </source>
</evidence>
<dbReference type="RefSeq" id="WP_179427283.1">
    <property type="nucleotide sequence ID" value="NZ_BAAAMP010000002.1"/>
</dbReference>
<feature type="signal peptide" evidence="5">
    <location>
        <begin position="1"/>
        <end position="31"/>
    </location>
</feature>
<dbReference type="EC" id="3.1.1.74" evidence="7"/>
<name>A0A8I0FXM8_9ACTN</name>
<dbReference type="EMBL" id="JACWMT010000001">
    <property type="protein sequence ID" value="MBD1269802.1"/>
    <property type="molecule type" value="Genomic_DNA"/>
</dbReference>